<feature type="compositionally biased region" description="Polar residues" evidence="2">
    <location>
        <begin position="311"/>
        <end position="327"/>
    </location>
</feature>
<dbReference type="PANTHER" id="PTHR15276:SF0">
    <property type="entry name" value="COILED-COIL DOMAIN-CONTAINING PROTEIN 6"/>
    <property type="match status" value="1"/>
</dbReference>
<dbReference type="AlphaFoldDB" id="A0A7S0J081"/>
<name>A0A7S0J081_9EUKA</name>
<protein>
    <submittedName>
        <fullName evidence="3">Uncharacterized protein</fullName>
    </submittedName>
</protein>
<sequence length="371" mass="41972">MMASPRKHAEPKSTGAPMSSTATDTSEPTSEADADGSECEIDPSFVRGLQRQLEKEVYRNTQLTAQLKRQSKLNEQLQLQAEQEEEYLTNKLMKRLTELKREKEELARQVEMEEEMITNKLSKKLEKVKQEKVNLENLLEQEQEYIVNKLQKQLSAVLDEKRALETQLREGTSTILQTLQQHLEQWRERSSVPAAVEAVIAPTLSKKQAGAASSMVRLSDLEDTSDVQRTHLLVQHLAQEIDALGAQQHRYRHECEELHGQNEKLQDELARLQLDNSGLLHRIAREREIRETAQGEKARLEQELELDSERAFNSASSRSPVPNSPGLTASMAPLSPRMLMPGSLVCVEPCALPLSSVPNMCLNSPKQRSPR</sequence>
<feature type="compositionally biased region" description="Polar residues" evidence="2">
    <location>
        <begin position="16"/>
        <end position="29"/>
    </location>
</feature>
<dbReference type="InterPro" id="IPR019152">
    <property type="entry name" value="DUF2046"/>
</dbReference>
<accession>A0A7S0J081</accession>
<organism evidence="3">
    <name type="scientific">Calcidiscus leptoporus</name>
    <dbReference type="NCBI Taxonomy" id="127549"/>
    <lineage>
        <taxon>Eukaryota</taxon>
        <taxon>Haptista</taxon>
        <taxon>Haptophyta</taxon>
        <taxon>Prymnesiophyceae</taxon>
        <taxon>Coccolithales</taxon>
        <taxon>Calcidiscaceae</taxon>
        <taxon>Calcidiscus</taxon>
    </lineage>
</organism>
<dbReference type="Pfam" id="PF09755">
    <property type="entry name" value="DUF2046"/>
    <property type="match status" value="1"/>
</dbReference>
<keyword evidence="1" id="KW-0175">Coiled coil</keyword>
<feature type="region of interest" description="Disordered" evidence="2">
    <location>
        <begin position="304"/>
        <end position="329"/>
    </location>
</feature>
<feature type="compositionally biased region" description="Acidic residues" evidence="2">
    <location>
        <begin position="30"/>
        <end position="41"/>
    </location>
</feature>
<reference evidence="3" key="1">
    <citation type="submission" date="2021-01" db="EMBL/GenBank/DDBJ databases">
        <authorList>
            <person name="Corre E."/>
            <person name="Pelletier E."/>
            <person name="Niang G."/>
            <person name="Scheremetjew M."/>
            <person name="Finn R."/>
            <person name="Kale V."/>
            <person name="Holt S."/>
            <person name="Cochrane G."/>
            <person name="Meng A."/>
            <person name="Brown T."/>
            <person name="Cohen L."/>
        </authorList>
    </citation>
    <scope>NUCLEOTIDE SEQUENCE</scope>
    <source>
        <strain evidence="3">RCC1130</strain>
    </source>
</reference>
<feature type="region of interest" description="Disordered" evidence="2">
    <location>
        <begin position="1"/>
        <end position="42"/>
    </location>
</feature>
<feature type="coiled-coil region" evidence="1">
    <location>
        <begin position="60"/>
        <end position="167"/>
    </location>
</feature>
<evidence type="ECO:0000256" key="2">
    <source>
        <dbReference type="SAM" id="MobiDB-lite"/>
    </source>
</evidence>
<evidence type="ECO:0000256" key="1">
    <source>
        <dbReference type="SAM" id="Coils"/>
    </source>
</evidence>
<dbReference type="SUPFAM" id="SSF90257">
    <property type="entry name" value="Myosin rod fragments"/>
    <property type="match status" value="1"/>
</dbReference>
<dbReference type="EMBL" id="HBER01024837">
    <property type="protein sequence ID" value="CAD8537210.1"/>
    <property type="molecule type" value="Transcribed_RNA"/>
</dbReference>
<proteinExistence type="predicted"/>
<gene>
    <name evidence="3" type="ORF">CLEP1334_LOCUS12492</name>
</gene>
<dbReference type="PANTHER" id="PTHR15276">
    <property type="entry name" value="H4 D10S170 PROTEIN-RELATED"/>
    <property type="match status" value="1"/>
</dbReference>
<evidence type="ECO:0000313" key="3">
    <source>
        <dbReference type="EMBL" id="CAD8537210.1"/>
    </source>
</evidence>